<organism evidence="1 2">
    <name type="scientific">Araneus ventricosus</name>
    <name type="common">Orbweaver spider</name>
    <name type="synonym">Epeira ventricosa</name>
    <dbReference type="NCBI Taxonomy" id="182803"/>
    <lineage>
        <taxon>Eukaryota</taxon>
        <taxon>Metazoa</taxon>
        <taxon>Ecdysozoa</taxon>
        <taxon>Arthropoda</taxon>
        <taxon>Chelicerata</taxon>
        <taxon>Arachnida</taxon>
        <taxon>Araneae</taxon>
        <taxon>Araneomorphae</taxon>
        <taxon>Entelegynae</taxon>
        <taxon>Araneoidea</taxon>
        <taxon>Araneidae</taxon>
        <taxon>Araneus</taxon>
    </lineage>
</organism>
<proteinExistence type="predicted"/>
<reference evidence="1 2" key="1">
    <citation type="journal article" date="2019" name="Sci. Rep.">
        <title>Orb-weaving spider Araneus ventricosus genome elucidates the spidroin gene catalogue.</title>
        <authorList>
            <person name="Kono N."/>
            <person name="Nakamura H."/>
            <person name="Ohtoshi R."/>
            <person name="Moran D.A.P."/>
            <person name="Shinohara A."/>
            <person name="Yoshida Y."/>
            <person name="Fujiwara M."/>
            <person name="Mori M."/>
            <person name="Tomita M."/>
            <person name="Arakawa K."/>
        </authorList>
    </citation>
    <scope>NUCLEOTIDE SEQUENCE [LARGE SCALE GENOMIC DNA]</scope>
</reference>
<gene>
    <name evidence="1" type="ORF">AVEN_220655_1</name>
</gene>
<dbReference type="Proteomes" id="UP000499080">
    <property type="component" value="Unassembled WGS sequence"/>
</dbReference>
<sequence>MRTASDYNSSFNHSSTAFLPNLWYAYPWGYSTDLLGVRENNAGNGGRHE</sequence>
<keyword evidence="2" id="KW-1185">Reference proteome</keyword>
<dbReference type="EMBL" id="BGPR01145991">
    <property type="protein sequence ID" value="GBN76761.1"/>
    <property type="molecule type" value="Genomic_DNA"/>
</dbReference>
<evidence type="ECO:0000313" key="1">
    <source>
        <dbReference type="EMBL" id="GBN76761.1"/>
    </source>
</evidence>
<dbReference type="AlphaFoldDB" id="A0A4Y2RM71"/>
<protein>
    <submittedName>
        <fullName evidence="1">Uncharacterized protein</fullName>
    </submittedName>
</protein>
<name>A0A4Y2RM71_ARAVE</name>
<feature type="non-terminal residue" evidence="1">
    <location>
        <position position="49"/>
    </location>
</feature>
<comment type="caution">
    <text evidence="1">The sequence shown here is derived from an EMBL/GenBank/DDBJ whole genome shotgun (WGS) entry which is preliminary data.</text>
</comment>
<evidence type="ECO:0000313" key="2">
    <source>
        <dbReference type="Proteomes" id="UP000499080"/>
    </source>
</evidence>
<accession>A0A4Y2RM71</accession>